<keyword evidence="2 6" id="KW-0812">Transmembrane</keyword>
<evidence type="ECO:0000256" key="4">
    <source>
        <dbReference type="ARBA" id="ARBA00023136"/>
    </source>
</evidence>
<evidence type="ECO:0000256" key="2">
    <source>
        <dbReference type="ARBA" id="ARBA00022692"/>
    </source>
</evidence>
<dbReference type="CDD" id="cd10428">
    <property type="entry name" value="LFG_like"/>
    <property type="match status" value="1"/>
</dbReference>
<dbReference type="Proteomes" id="UP001652642">
    <property type="component" value="Chromosome 6"/>
</dbReference>
<protein>
    <submittedName>
        <fullName evidence="8">Protein lifeguard 2</fullName>
    </submittedName>
</protein>
<feature type="transmembrane region" description="Helical" evidence="6">
    <location>
        <begin position="260"/>
        <end position="278"/>
    </location>
</feature>
<dbReference type="Pfam" id="PF01027">
    <property type="entry name" value="Bax1-I"/>
    <property type="match status" value="1"/>
</dbReference>
<dbReference type="InterPro" id="IPR006214">
    <property type="entry name" value="Bax_inhibitor_1-related"/>
</dbReference>
<dbReference type="GeneID" id="110074698"/>
<gene>
    <name evidence="8" type="primary">TMBIM7</name>
</gene>
<sequence length="376" mass="42754">MPTTPDRSYNLKIILRGWVYKCGGIVFKFGLCFKCTSQQLTDFWDLSEGITGIHLPKMDNIVPVSYGGDILYNKYQHPGGDSQKVANSVKPLAGEAMPSISNHERTGEKRPREPTELPTQLRKTRSSPSRGRHARHTRSAQIRQRQMAILGEEAGPFSDKTVRRAFMRKIYLMLTIQLGFTVGIICMFMYWNYLTIWVRRRPWFCYSLLPAILILAITLACCDHARRKFPLNIILLLIFTVLEGTLLGSIAAFFDADEVMWGVGATTFAALGLSVFALQTKWDLTITSGILLILIFVLFAFGILCAILQSMWLRIIYAAVGALFFSIYLLVDTQLMLGKKLHYRLNPDDYIFAVLNVYIDIINMCLFILQFVGFMK</sequence>
<accession>A0ABM5GNQ5</accession>
<feature type="transmembrane region" description="Helical" evidence="6">
    <location>
        <begin position="170"/>
        <end position="191"/>
    </location>
</feature>
<feature type="transmembrane region" description="Helical" evidence="6">
    <location>
        <begin position="234"/>
        <end position="254"/>
    </location>
</feature>
<reference evidence="8" key="1">
    <citation type="submission" date="2025-08" db="UniProtKB">
        <authorList>
            <consortium name="RefSeq"/>
        </authorList>
    </citation>
    <scope>IDENTIFICATION</scope>
</reference>
<feature type="transmembrane region" description="Helical" evidence="6">
    <location>
        <begin position="203"/>
        <end position="222"/>
    </location>
</feature>
<organism evidence="7 8">
    <name type="scientific">Pogona vitticeps</name>
    <name type="common">central bearded dragon</name>
    <dbReference type="NCBI Taxonomy" id="103695"/>
    <lineage>
        <taxon>Eukaryota</taxon>
        <taxon>Metazoa</taxon>
        <taxon>Chordata</taxon>
        <taxon>Craniata</taxon>
        <taxon>Vertebrata</taxon>
        <taxon>Euteleostomi</taxon>
        <taxon>Lepidosauria</taxon>
        <taxon>Squamata</taxon>
        <taxon>Bifurcata</taxon>
        <taxon>Unidentata</taxon>
        <taxon>Episquamata</taxon>
        <taxon>Toxicofera</taxon>
        <taxon>Iguania</taxon>
        <taxon>Acrodonta</taxon>
        <taxon>Agamidae</taxon>
        <taxon>Amphibolurinae</taxon>
        <taxon>Pogona</taxon>
    </lineage>
</organism>
<dbReference type="RefSeq" id="XP_072859280.1">
    <property type="nucleotide sequence ID" value="XM_073003179.1"/>
</dbReference>
<evidence type="ECO:0000313" key="8">
    <source>
        <dbReference type="RefSeq" id="XP_072859280.1"/>
    </source>
</evidence>
<proteinExistence type="predicted"/>
<feature type="transmembrane region" description="Helical" evidence="6">
    <location>
        <begin position="290"/>
        <end position="309"/>
    </location>
</feature>
<comment type="subcellular location">
    <subcellularLocation>
        <location evidence="1">Membrane</location>
        <topology evidence="1">Multi-pass membrane protein</topology>
    </subcellularLocation>
</comment>
<evidence type="ECO:0000313" key="7">
    <source>
        <dbReference type="Proteomes" id="UP001652642"/>
    </source>
</evidence>
<keyword evidence="7" id="KW-1185">Reference proteome</keyword>
<evidence type="ECO:0000256" key="5">
    <source>
        <dbReference type="SAM" id="MobiDB-lite"/>
    </source>
</evidence>
<feature type="transmembrane region" description="Helical" evidence="6">
    <location>
        <begin position="350"/>
        <end position="372"/>
    </location>
</feature>
<dbReference type="PANTHER" id="PTHR23291">
    <property type="entry name" value="BAX INHIBITOR-RELATED"/>
    <property type="match status" value="1"/>
</dbReference>
<feature type="compositionally biased region" description="Basic and acidic residues" evidence="5">
    <location>
        <begin position="102"/>
        <end position="115"/>
    </location>
</feature>
<evidence type="ECO:0000256" key="1">
    <source>
        <dbReference type="ARBA" id="ARBA00004141"/>
    </source>
</evidence>
<name>A0ABM5GNQ5_9SAUR</name>
<feature type="region of interest" description="Disordered" evidence="5">
    <location>
        <begin position="96"/>
        <end position="140"/>
    </location>
</feature>
<keyword evidence="3 6" id="KW-1133">Transmembrane helix</keyword>
<dbReference type="PANTHER" id="PTHR23291:SF47">
    <property type="entry name" value="TRANSMEMBRANE BAX INHIBITOR MOTIF CONTAINING 7"/>
    <property type="match status" value="1"/>
</dbReference>
<evidence type="ECO:0000256" key="6">
    <source>
        <dbReference type="SAM" id="Phobius"/>
    </source>
</evidence>
<evidence type="ECO:0000256" key="3">
    <source>
        <dbReference type="ARBA" id="ARBA00022989"/>
    </source>
</evidence>
<feature type="transmembrane region" description="Helical" evidence="6">
    <location>
        <begin position="315"/>
        <end position="338"/>
    </location>
</feature>
<keyword evidence="4 6" id="KW-0472">Membrane</keyword>
<feature type="compositionally biased region" description="Basic residues" evidence="5">
    <location>
        <begin position="122"/>
        <end position="138"/>
    </location>
</feature>